<comment type="caution">
    <text evidence="4">Lacks conserved residue(s) required for the propagation of feature annotation.</text>
</comment>
<dbReference type="Pfam" id="PF00082">
    <property type="entry name" value="Peptidase_S8"/>
    <property type="match status" value="1"/>
</dbReference>
<evidence type="ECO:0000256" key="1">
    <source>
        <dbReference type="ARBA" id="ARBA00022670"/>
    </source>
</evidence>
<name>A0ABD5WJ25_9EURY</name>
<dbReference type="PRINTS" id="PR00723">
    <property type="entry name" value="SUBTILISIN"/>
</dbReference>
<dbReference type="Proteomes" id="UP001596407">
    <property type="component" value="Unassembled WGS sequence"/>
</dbReference>
<dbReference type="PROSITE" id="PS51892">
    <property type="entry name" value="SUBTILASE"/>
    <property type="match status" value="1"/>
</dbReference>
<dbReference type="GO" id="GO:0008236">
    <property type="term" value="F:serine-type peptidase activity"/>
    <property type="evidence" value="ECO:0007669"/>
    <property type="project" value="UniProtKB-KW"/>
</dbReference>
<dbReference type="InterPro" id="IPR015500">
    <property type="entry name" value="Peptidase_S8_subtilisin-rel"/>
</dbReference>
<gene>
    <name evidence="6" type="ORF">ACFQJ6_10675</name>
</gene>
<comment type="similarity">
    <text evidence="4">Belongs to the peptidase S8 family.</text>
</comment>
<evidence type="ECO:0000256" key="3">
    <source>
        <dbReference type="ARBA" id="ARBA00022825"/>
    </source>
</evidence>
<keyword evidence="7" id="KW-1185">Reference proteome</keyword>
<dbReference type="AlphaFoldDB" id="A0ABD5WJ25"/>
<evidence type="ECO:0000313" key="7">
    <source>
        <dbReference type="Proteomes" id="UP001596407"/>
    </source>
</evidence>
<accession>A0ABD5WJ25</accession>
<dbReference type="RefSeq" id="WP_382209738.1">
    <property type="nucleotide sequence ID" value="NZ_JBHSZH010000005.1"/>
</dbReference>
<proteinExistence type="inferred from homology"/>
<dbReference type="InterPro" id="IPR036852">
    <property type="entry name" value="Peptidase_S8/S53_dom_sf"/>
</dbReference>
<dbReference type="InterPro" id="IPR000209">
    <property type="entry name" value="Peptidase_S8/S53_dom"/>
</dbReference>
<dbReference type="PANTHER" id="PTHR42884:SF14">
    <property type="entry name" value="NEUROENDOCRINE CONVERTASE 1"/>
    <property type="match status" value="1"/>
</dbReference>
<evidence type="ECO:0000313" key="6">
    <source>
        <dbReference type="EMBL" id="MFC7080512.1"/>
    </source>
</evidence>
<dbReference type="PANTHER" id="PTHR42884">
    <property type="entry name" value="PROPROTEIN CONVERTASE SUBTILISIN/KEXIN-RELATED"/>
    <property type="match status" value="1"/>
</dbReference>
<reference evidence="6 7" key="1">
    <citation type="journal article" date="2019" name="Int. J. Syst. Evol. Microbiol.">
        <title>The Global Catalogue of Microorganisms (GCM) 10K type strain sequencing project: providing services to taxonomists for standard genome sequencing and annotation.</title>
        <authorList>
            <consortium name="The Broad Institute Genomics Platform"/>
            <consortium name="The Broad Institute Genome Sequencing Center for Infectious Disease"/>
            <person name="Wu L."/>
            <person name="Ma J."/>
        </authorList>
    </citation>
    <scope>NUCLEOTIDE SEQUENCE [LARGE SCALE GENOMIC DNA]</scope>
    <source>
        <strain evidence="6 7">DT72</strain>
    </source>
</reference>
<evidence type="ECO:0000256" key="4">
    <source>
        <dbReference type="PROSITE-ProRule" id="PRU01240"/>
    </source>
</evidence>
<dbReference type="SUPFAM" id="SSF52743">
    <property type="entry name" value="Subtilisin-like"/>
    <property type="match status" value="1"/>
</dbReference>
<dbReference type="PROSITE" id="PS00137">
    <property type="entry name" value="SUBTILASE_HIS"/>
    <property type="match status" value="1"/>
</dbReference>
<keyword evidence="1" id="KW-0645">Protease</keyword>
<dbReference type="Gene3D" id="3.40.50.200">
    <property type="entry name" value="Peptidase S8/S53 domain"/>
    <property type="match status" value="1"/>
</dbReference>
<organism evidence="6 7">
    <name type="scientific">Halorussus caseinilyticus</name>
    <dbReference type="NCBI Taxonomy" id="3034025"/>
    <lineage>
        <taxon>Archaea</taxon>
        <taxon>Methanobacteriati</taxon>
        <taxon>Methanobacteriota</taxon>
        <taxon>Stenosarchaea group</taxon>
        <taxon>Halobacteria</taxon>
        <taxon>Halobacteriales</taxon>
        <taxon>Haladaptataceae</taxon>
        <taxon>Halorussus</taxon>
    </lineage>
</organism>
<feature type="domain" description="Peptidase S8/S53" evidence="5">
    <location>
        <begin position="170"/>
        <end position="272"/>
    </location>
</feature>
<protein>
    <submittedName>
        <fullName evidence="6">S8 family serine peptidase</fullName>
    </submittedName>
</protein>
<dbReference type="GO" id="GO:0006508">
    <property type="term" value="P:proteolysis"/>
    <property type="evidence" value="ECO:0007669"/>
    <property type="project" value="UniProtKB-KW"/>
</dbReference>
<evidence type="ECO:0000259" key="5">
    <source>
        <dbReference type="Pfam" id="PF00082"/>
    </source>
</evidence>
<sequence length="284" mass="30346">MPISDDERDAFASAGWLFVRPSESMSRSVEEDEVPEGATSVGKVYRRSDDRVVVGTDRLTVQLQSDLSQDEAEAALEEEGLTIVRRLGFGPNLYEVRAPADRNQFDVSVDLQENDDFVFAEPELIEHVPQRYQPSDPNYSQQWQWHNDGSGGGTAGADVEAEPAWDHERGSGVRVSVIDNGFDLNHPDLNPAVGGGAAYFENTSSGAELVVGTSNYPDSSHGTFCAGMALARADNGQGGCGGAHVAEFMPVAALPDQVGSQTTLARAVAFAADPTTESKGSRPV</sequence>
<dbReference type="InterPro" id="IPR022398">
    <property type="entry name" value="Peptidase_S8_His-AS"/>
</dbReference>
<evidence type="ECO:0000256" key="2">
    <source>
        <dbReference type="ARBA" id="ARBA00022801"/>
    </source>
</evidence>
<keyword evidence="2" id="KW-0378">Hydrolase</keyword>
<keyword evidence="3" id="KW-0720">Serine protease</keyword>
<dbReference type="EMBL" id="JBHSZH010000005">
    <property type="protein sequence ID" value="MFC7080512.1"/>
    <property type="molecule type" value="Genomic_DNA"/>
</dbReference>
<comment type="caution">
    <text evidence="6">The sequence shown here is derived from an EMBL/GenBank/DDBJ whole genome shotgun (WGS) entry which is preliminary data.</text>
</comment>